<dbReference type="Proteomes" id="UP000219422">
    <property type="component" value="Chromosome"/>
</dbReference>
<name>A0A291MZK4_SPHYA</name>
<dbReference type="RefSeq" id="WP_097383657.1">
    <property type="nucleotide sequence ID" value="NZ_CP023741.1"/>
</dbReference>
<evidence type="ECO:0000313" key="1">
    <source>
        <dbReference type="EMBL" id="ATI80532.1"/>
    </source>
</evidence>
<reference evidence="1 2" key="1">
    <citation type="submission" date="2017-10" db="EMBL/GenBank/DDBJ databases">
        <title>Sphingobium yanoikuyae S72.</title>
        <authorList>
            <person name="Sanchez E."/>
            <person name="Bustos P."/>
            <person name="Mendoza P."/>
            <person name="Guo X."/>
            <person name="Mendoza A."/>
        </authorList>
    </citation>
    <scope>NUCLEOTIDE SEQUENCE [LARGE SCALE GENOMIC DNA]</scope>
    <source>
        <strain evidence="1 2">S72</strain>
    </source>
</reference>
<dbReference type="GeneID" id="57777436"/>
<dbReference type="EMBL" id="CP023741">
    <property type="protein sequence ID" value="ATI80532.1"/>
    <property type="molecule type" value="Genomic_DNA"/>
</dbReference>
<evidence type="ECO:0000313" key="2">
    <source>
        <dbReference type="Proteomes" id="UP000219422"/>
    </source>
</evidence>
<sequence>MKRPLIVYLDTQDLSRFGDVLRGKGDALHEALFNKLEARKLAGDVAFPLTMPLMSELLQYDAAHRETTLRKAEAVERLCGVHAMPPTTRLVAMEVAHSAHQSGLIASDPRAEILSDDRLWFPSLTDTLHDLRASMHSAARQSLATSLPDPAMRQRAEQLLETVDWGVEVVALAPKIAKEVGLPTETVLASVAPFLRGEISSVEASRRMLSGISEPSVFVNMYFERWGAMGALPTWISAASTTVSRYLSAVRDNISRLRIAKDRKQVKLLVSRLKPTFRAISFELARMSAAEFELSDEIIDLIAADEDAASAIPSAKIAEAALEAYMLQIMGVTTGGSKIEGSVGGDLLHAFYLPYVDLWRSDRRFSATLRQALPYYTDRISGSLAELPKTIETKLISSSAR</sequence>
<proteinExistence type="predicted"/>
<gene>
    <name evidence="1" type="ORF">A6768_11365</name>
</gene>
<protein>
    <submittedName>
        <fullName evidence="1">Uncharacterized protein</fullName>
    </submittedName>
</protein>
<dbReference type="AlphaFoldDB" id="A0A291MZK4"/>
<organism evidence="1 2">
    <name type="scientific">Sphingobium yanoikuyae</name>
    <name type="common">Sphingomonas yanoikuyae</name>
    <dbReference type="NCBI Taxonomy" id="13690"/>
    <lineage>
        <taxon>Bacteria</taxon>
        <taxon>Pseudomonadati</taxon>
        <taxon>Pseudomonadota</taxon>
        <taxon>Alphaproteobacteria</taxon>
        <taxon>Sphingomonadales</taxon>
        <taxon>Sphingomonadaceae</taxon>
        <taxon>Sphingobium</taxon>
    </lineage>
</organism>
<accession>A0A291MZK4</accession>
<dbReference type="KEGG" id="sya:A6768_11365"/>